<dbReference type="SUPFAM" id="SSF56112">
    <property type="entry name" value="Protein kinase-like (PK-like)"/>
    <property type="match status" value="1"/>
</dbReference>
<dbReference type="AlphaFoldDB" id="A0A7R8Z2W7"/>
<evidence type="ECO:0000313" key="7">
    <source>
        <dbReference type="EMBL" id="CAD7193938.1"/>
    </source>
</evidence>
<evidence type="ECO:0000256" key="2">
    <source>
        <dbReference type="ARBA" id="ARBA00022679"/>
    </source>
</evidence>
<dbReference type="PANTHER" id="PTHR24342:SF12">
    <property type="entry name" value="DEATH-ASSOCIATED PROTEIN KINASE RELATED"/>
    <property type="match status" value="1"/>
</dbReference>
<dbReference type="GO" id="GO:0005634">
    <property type="term" value="C:nucleus"/>
    <property type="evidence" value="ECO:0007669"/>
    <property type="project" value="TreeGrafter"/>
</dbReference>
<protein>
    <recommendedName>
        <fullName evidence="6">Protein kinase domain-containing protein</fullName>
    </recommendedName>
</protein>
<keyword evidence="5" id="KW-0067">ATP-binding</keyword>
<dbReference type="Gene3D" id="1.10.510.10">
    <property type="entry name" value="Transferase(Phosphotransferase) domain 1"/>
    <property type="match status" value="1"/>
</dbReference>
<evidence type="ECO:0000259" key="6">
    <source>
        <dbReference type="PROSITE" id="PS50011"/>
    </source>
</evidence>
<keyword evidence="3" id="KW-0547">Nucleotide-binding</keyword>
<evidence type="ECO:0000256" key="4">
    <source>
        <dbReference type="ARBA" id="ARBA00022777"/>
    </source>
</evidence>
<evidence type="ECO:0000256" key="1">
    <source>
        <dbReference type="ARBA" id="ARBA00022527"/>
    </source>
</evidence>
<sequence>MLVGRGEGVSASSGNIIEYCDSASDKSAVNCQSARKKPRGYCTRPIACIMPTYINGVSCKEGRIERKCTRILVGEEWETTSESDQMRLACPPIRTFIKEGNKVIGLFANVLRCRSRETGQQFAAKFSSRARYGEDCSAEIYHEIALLSLCAPSPRIVALHDVFETPSEIIIVMEFAPGGDLQTIIDDNLVPFESDVLKFVRQLVEGLVYLHERKIAHLDIKGLHERGPHRKKCGAILSLRFVRAGANSCSHWNLKTWIAFRWENALYSALQIQIMDTMKPVYQLNWA</sequence>
<keyword evidence="1" id="KW-0723">Serine/threonine-protein kinase</keyword>
<dbReference type="GO" id="GO:0005524">
    <property type="term" value="F:ATP binding"/>
    <property type="evidence" value="ECO:0007669"/>
    <property type="project" value="UniProtKB-KW"/>
</dbReference>
<dbReference type="PROSITE" id="PS50011">
    <property type="entry name" value="PROTEIN_KINASE_DOM"/>
    <property type="match status" value="1"/>
</dbReference>
<evidence type="ECO:0000256" key="3">
    <source>
        <dbReference type="ARBA" id="ARBA00022741"/>
    </source>
</evidence>
<dbReference type="EMBL" id="OA564342">
    <property type="protein sequence ID" value="CAD7193938.1"/>
    <property type="molecule type" value="Genomic_DNA"/>
</dbReference>
<keyword evidence="2" id="KW-0808">Transferase</keyword>
<dbReference type="GO" id="GO:0035556">
    <property type="term" value="P:intracellular signal transduction"/>
    <property type="evidence" value="ECO:0007669"/>
    <property type="project" value="TreeGrafter"/>
</dbReference>
<reference evidence="7" key="1">
    <citation type="submission" date="2020-11" db="EMBL/GenBank/DDBJ databases">
        <authorList>
            <person name="Tran Van P."/>
        </authorList>
    </citation>
    <scope>NUCLEOTIDE SEQUENCE</scope>
</reference>
<dbReference type="GO" id="GO:0043065">
    <property type="term" value="P:positive regulation of apoptotic process"/>
    <property type="evidence" value="ECO:0007669"/>
    <property type="project" value="TreeGrafter"/>
</dbReference>
<feature type="domain" description="Protein kinase" evidence="6">
    <location>
        <begin position="96"/>
        <end position="287"/>
    </location>
</feature>
<dbReference type="InterPro" id="IPR000719">
    <property type="entry name" value="Prot_kinase_dom"/>
</dbReference>
<accession>A0A7R8Z2W7</accession>
<dbReference type="SMART" id="SM00220">
    <property type="entry name" value="S_TKc"/>
    <property type="match status" value="1"/>
</dbReference>
<evidence type="ECO:0000256" key="5">
    <source>
        <dbReference type="ARBA" id="ARBA00022840"/>
    </source>
</evidence>
<name>A0A7R8Z2W7_TIMDO</name>
<dbReference type="Pfam" id="PF00069">
    <property type="entry name" value="Pkinase"/>
    <property type="match status" value="1"/>
</dbReference>
<gene>
    <name evidence="7" type="ORF">TDIB3V08_LOCUS378</name>
</gene>
<organism evidence="7">
    <name type="scientific">Timema douglasi</name>
    <name type="common">Walking stick</name>
    <dbReference type="NCBI Taxonomy" id="61478"/>
    <lineage>
        <taxon>Eukaryota</taxon>
        <taxon>Metazoa</taxon>
        <taxon>Ecdysozoa</taxon>
        <taxon>Arthropoda</taxon>
        <taxon>Hexapoda</taxon>
        <taxon>Insecta</taxon>
        <taxon>Pterygota</taxon>
        <taxon>Neoptera</taxon>
        <taxon>Polyneoptera</taxon>
        <taxon>Phasmatodea</taxon>
        <taxon>Timematodea</taxon>
        <taxon>Timematoidea</taxon>
        <taxon>Timematidae</taxon>
        <taxon>Timema</taxon>
    </lineage>
</organism>
<keyword evidence="4" id="KW-0418">Kinase</keyword>
<dbReference type="Gene3D" id="3.30.200.20">
    <property type="entry name" value="Phosphorylase Kinase, domain 1"/>
    <property type="match status" value="1"/>
</dbReference>
<dbReference type="PANTHER" id="PTHR24342">
    <property type="entry name" value="SERINE/THREONINE-PROTEIN KINASE 17"/>
    <property type="match status" value="1"/>
</dbReference>
<dbReference type="InterPro" id="IPR011009">
    <property type="entry name" value="Kinase-like_dom_sf"/>
</dbReference>
<dbReference type="GO" id="GO:0004674">
    <property type="term" value="F:protein serine/threonine kinase activity"/>
    <property type="evidence" value="ECO:0007669"/>
    <property type="project" value="UniProtKB-KW"/>
</dbReference>
<proteinExistence type="predicted"/>